<reference evidence="7" key="1">
    <citation type="journal article" date="2011" name="Nat. Genet.">
        <title>The Arabidopsis lyrata genome sequence and the basis of rapid genome size change.</title>
        <authorList>
            <person name="Hu T.T."/>
            <person name="Pattyn P."/>
            <person name="Bakker E.G."/>
            <person name="Cao J."/>
            <person name="Cheng J.-F."/>
            <person name="Clark R.M."/>
            <person name="Fahlgren N."/>
            <person name="Fawcett J.A."/>
            <person name="Grimwood J."/>
            <person name="Gundlach H."/>
            <person name="Haberer G."/>
            <person name="Hollister J.D."/>
            <person name="Ossowski S."/>
            <person name="Ottilar R.P."/>
            <person name="Salamov A.A."/>
            <person name="Schneeberger K."/>
            <person name="Spannagl M."/>
            <person name="Wang X."/>
            <person name="Yang L."/>
            <person name="Nasrallah M.E."/>
            <person name="Bergelson J."/>
            <person name="Carrington J.C."/>
            <person name="Gaut B.S."/>
            <person name="Schmutz J."/>
            <person name="Mayer K.F.X."/>
            <person name="Van de Peer Y."/>
            <person name="Grigoriev I.V."/>
            <person name="Nordborg M."/>
            <person name="Weigel D."/>
            <person name="Guo Y.-L."/>
        </authorList>
    </citation>
    <scope>NUCLEOTIDE SEQUENCE [LARGE SCALE GENOMIC DNA]</scope>
    <source>
        <strain evidence="7">cv. MN47</strain>
    </source>
</reference>
<dbReference type="Gene3D" id="1.10.40.50">
    <property type="entry name" value="Probable gtpase engc, domain 3"/>
    <property type="match status" value="1"/>
</dbReference>
<dbReference type="eggNOG" id="ENOG502QRR1">
    <property type="taxonomic scope" value="Eukaryota"/>
</dbReference>
<dbReference type="PROSITE" id="PS51721">
    <property type="entry name" value="G_CP"/>
    <property type="match status" value="1"/>
</dbReference>
<feature type="domain" description="EngC GTPase" evidence="4">
    <location>
        <begin position="166"/>
        <end position="348"/>
    </location>
</feature>
<feature type="compositionally biased region" description="Basic residues" evidence="3">
    <location>
        <begin position="447"/>
        <end position="456"/>
    </location>
</feature>
<feature type="domain" description="CP-type G" evidence="5">
    <location>
        <begin position="157"/>
        <end position="350"/>
    </location>
</feature>
<evidence type="ECO:0000256" key="2">
    <source>
        <dbReference type="ARBA" id="ARBA00023134"/>
    </source>
</evidence>
<evidence type="ECO:0000313" key="7">
    <source>
        <dbReference type="Proteomes" id="UP000008694"/>
    </source>
</evidence>
<dbReference type="CDD" id="cd01854">
    <property type="entry name" value="YjeQ_EngC"/>
    <property type="match status" value="1"/>
</dbReference>
<evidence type="ECO:0000313" key="6">
    <source>
        <dbReference type="EMBL" id="EFH64857.1"/>
    </source>
</evidence>
<evidence type="ECO:0000256" key="3">
    <source>
        <dbReference type="SAM" id="MobiDB-lite"/>
    </source>
</evidence>
<dbReference type="PANTHER" id="PTHR32120">
    <property type="entry name" value="SMALL RIBOSOMAL SUBUNIT BIOGENESIS GTPASE RSGA"/>
    <property type="match status" value="1"/>
</dbReference>
<sequence length="466" mass="53369">MKNIFFRRRSHLHPPSYSDLQRRCWNRIGIRRSFYFLSARRQENPNVSRNPQHPSQKTILRAFLAPVLSLDDKPKLNKLQAIGTIATAQADYMRVIVQDVPESDYGDDDKIGVELLCVVRKLLKKIGRTVLVGDKVLVDKVDWIDRRAKIINVFDRVSEILEPPVANVDHLLILFSLDQPKIDPFTLTRFLVEAESIGIRVTIALNKCELVTQEEVESWKIRLRSWNYEPLFCSVGTKVGLDEIAFTLQNQTSVIVGPSGVGKSSLINILRSSYGGAIKHEEVFKPVSFFILGLMYDGQKKKNKKKWFEDQSVGQVSHRNGLGKHTTRNVTLLPLCGGGYLADTPGFNKHKLLKVTKQKLPLCFPEIRKMVEGGKCEFKNCSHLGVYGCAVTGDWERYHYYLQLLEEIRIDEESQLKKYGTKREGGVSCHMGEKGVEQAKPQIDPKKYRRESRKTMKQTMMKELEF</sequence>
<keyword evidence="7" id="KW-1185">Reference proteome</keyword>
<dbReference type="HAMAP" id="MF_01820">
    <property type="entry name" value="GTPase_RsgA"/>
    <property type="match status" value="1"/>
</dbReference>
<dbReference type="GO" id="GO:0003924">
    <property type="term" value="F:GTPase activity"/>
    <property type="evidence" value="ECO:0007669"/>
    <property type="project" value="InterPro"/>
</dbReference>
<organism evidence="7">
    <name type="scientific">Arabidopsis lyrata subsp. lyrata</name>
    <name type="common">Lyre-leaved rock-cress</name>
    <dbReference type="NCBI Taxonomy" id="81972"/>
    <lineage>
        <taxon>Eukaryota</taxon>
        <taxon>Viridiplantae</taxon>
        <taxon>Streptophyta</taxon>
        <taxon>Embryophyta</taxon>
        <taxon>Tracheophyta</taxon>
        <taxon>Spermatophyta</taxon>
        <taxon>Magnoliopsida</taxon>
        <taxon>eudicotyledons</taxon>
        <taxon>Gunneridae</taxon>
        <taxon>Pentapetalae</taxon>
        <taxon>rosids</taxon>
        <taxon>malvids</taxon>
        <taxon>Brassicales</taxon>
        <taxon>Brassicaceae</taxon>
        <taxon>Camelineae</taxon>
        <taxon>Arabidopsis</taxon>
    </lineage>
</organism>
<dbReference type="InterPro" id="IPR004881">
    <property type="entry name" value="Ribosome_biogen_GTPase_RsgA"/>
</dbReference>
<dbReference type="InterPro" id="IPR010914">
    <property type="entry name" value="RsgA_GTPase_dom"/>
</dbReference>
<proteinExistence type="inferred from homology"/>
<dbReference type="PROSITE" id="PS50936">
    <property type="entry name" value="ENGC_GTPASE"/>
    <property type="match status" value="1"/>
</dbReference>
<evidence type="ECO:0000259" key="4">
    <source>
        <dbReference type="PROSITE" id="PS50936"/>
    </source>
</evidence>
<accession>D7KV36</accession>
<dbReference type="Gene3D" id="3.40.50.300">
    <property type="entry name" value="P-loop containing nucleotide triphosphate hydrolases"/>
    <property type="match status" value="1"/>
</dbReference>
<dbReference type="Gramene" id="Al_scaffold_0002_1377">
    <property type="protein sequence ID" value="Al_scaffold_0002_1377"/>
    <property type="gene ID" value="Al_scaffold_0002_1377"/>
</dbReference>
<keyword evidence="2" id="KW-0342">GTP-binding</keyword>
<keyword evidence="1" id="KW-0547">Nucleotide-binding</keyword>
<evidence type="ECO:0000259" key="5">
    <source>
        <dbReference type="PROSITE" id="PS51721"/>
    </source>
</evidence>
<dbReference type="EMBL" id="GL348714">
    <property type="protein sequence ID" value="EFH64857.1"/>
    <property type="molecule type" value="Genomic_DNA"/>
</dbReference>
<gene>
    <name evidence="6" type="ORF">ARALYDRAFT_676227</name>
</gene>
<feature type="region of interest" description="Disordered" evidence="3">
    <location>
        <begin position="430"/>
        <end position="466"/>
    </location>
</feature>
<dbReference type="Proteomes" id="UP000008694">
    <property type="component" value="Unassembled WGS sequence"/>
</dbReference>
<dbReference type="SUPFAM" id="SSF52540">
    <property type="entry name" value="P-loop containing nucleoside triphosphate hydrolases"/>
    <property type="match status" value="1"/>
</dbReference>
<dbReference type="Pfam" id="PF03193">
    <property type="entry name" value="RsgA_GTPase"/>
    <property type="match status" value="1"/>
</dbReference>
<dbReference type="HOGENOM" id="CLU_033617_4_0_1"/>
<dbReference type="AlphaFoldDB" id="D7KV36"/>
<protein>
    <submittedName>
        <fullName evidence="6">Predicted protein</fullName>
    </submittedName>
</protein>
<dbReference type="NCBIfam" id="TIGR00157">
    <property type="entry name" value="ribosome small subunit-dependent GTPase A"/>
    <property type="match status" value="1"/>
</dbReference>
<dbReference type="STRING" id="81972.D7KV36"/>
<name>D7KV36_ARALL</name>
<dbReference type="PANTHER" id="PTHR32120:SF11">
    <property type="entry name" value="SMALL RIBOSOMAL SUBUNIT BIOGENESIS GTPASE RSGA 1, MITOCHONDRIAL-RELATED"/>
    <property type="match status" value="1"/>
</dbReference>
<evidence type="ECO:0000256" key="1">
    <source>
        <dbReference type="ARBA" id="ARBA00022741"/>
    </source>
</evidence>
<dbReference type="InterPro" id="IPR027417">
    <property type="entry name" value="P-loop_NTPase"/>
</dbReference>
<dbReference type="InterPro" id="IPR030378">
    <property type="entry name" value="G_CP_dom"/>
</dbReference>
<dbReference type="GO" id="GO:0005525">
    <property type="term" value="F:GTP binding"/>
    <property type="evidence" value="ECO:0007669"/>
    <property type="project" value="UniProtKB-KW"/>
</dbReference>